<organism evidence="3 4">
    <name type="scientific">Saccharothrix longispora</name>
    <dbReference type="NCBI Taxonomy" id="33920"/>
    <lineage>
        <taxon>Bacteria</taxon>
        <taxon>Bacillati</taxon>
        <taxon>Actinomycetota</taxon>
        <taxon>Actinomycetes</taxon>
        <taxon>Pseudonocardiales</taxon>
        <taxon>Pseudonocardiaceae</taxon>
        <taxon>Saccharothrix</taxon>
    </lineage>
</organism>
<name>A0ABU1PPT8_9PSEU</name>
<dbReference type="CDD" id="cd00093">
    <property type="entry name" value="HTH_XRE"/>
    <property type="match status" value="1"/>
</dbReference>
<evidence type="ECO:0000313" key="3">
    <source>
        <dbReference type="EMBL" id="MDR6592476.1"/>
    </source>
</evidence>
<dbReference type="SUPFAM" id="SSF47413">
    <property type="entry name" value="lambda repressor-like DNA-binding domains"/>
    <property type="match status" value="1"/>
</dbReference>
<dbReference type="InterPro" id="IPR010982">
    <property type="entry name" value="Lambda_DNA-bd_dom_sf"/>
</dbReference>
<evidence type="ECO:0000256" key="1">
    <source>
        <dbReference type="SAM" id="MobiDB-lite"/>
    </source>
</evidence>
<proteinExistence type="predicted"/>
<dbReference type="SMART" id="SM00530">
    <property type="entry name" value="HTH_XRE"/>
    <property type="match status" value="1"/>
</dbReference>
<evidence type="ECO:0000313" key="4">
    <source>
        <dbReference type="Proteomes" id="UP001268819"/>
    </source>
</evidence>
<reference evidence="3 4" key="1">
    <citation type="submission" date="2023-07" db="EMBL/GenBank/DDBJ databases">
        <title>Sequencing the genomes of 1000 actinobacteria strains.</title>
        <authorList>
            <person name="Klenk H.-P."/>
        </authorList>
    </citation>
    <scope>NUCLEOTIDE SEQUENCE [LARGE SCALE GENOMIC DNA]</scope>
    <source>
        <strain evidence="3 4">DSM 43749</strain>
    </source>
</reference>
<gene>
    <name evidence="3" type="ORF">J2S66_000860</name>
</gene>
<keyword evidence="4" id="KW-1185">Reference proteome</keyword>
<dbReference type="Gene3D" id="1.10.260.40">
    <property type="entry name" value="lambda repressor-like DNA-binding domains"/>
    <property type="match status" value="1"/>
</dbReference>
<dbReference type="Pfam" id="PF13560">
    <property type="entry name" value="HTH_31"/>
    <property type="match status" value="1"/>
</dbReference>
<dbReference type="InterPro" id="IPR001387">
    <property type="entry name" value="Cro/C1-type_HTH"/>
</dbReference>
<accession>A0ABU1PPT8</accession>
<dbReference type="RefSeq" id="WP_310304045.1">
    <property type="nucleotide sequence ID" value="NZ_BAAAXB010000001.1"/>
</dbReference>
<feature type="region of interest" description="Disordered" evidence="1">
    <location>
        <begin position="17"/>
        <end position="83"/>
    </location>
</feature>
<feature type="domain" description="HTH cro/C1-type" evidence="2">
    <location>
        <begin position="97"/>
        <end position="151"/>
    </location>
</feature>
<protein>
    <submittedName>
        <fullName evidence="3">Transcriptional regulator with XRE-family HTH domain</fullName>
    </submittedName>
</protein>
<comment type="caution">
    <text evidence="3">The sequence shown here is derived from an EMBL/GenBank/DDBJ whole genome shotgun (WGS) entry which is preliminary data.</text>
</comment>
<dbReference type="Proteomes" id="UP001268819">
    <property type="component" value="Unassembled WGS sequence"/>
</dbReference>
<dbReference type="EMBL" id="JAVDSG010000001">
    <property type="protein sequence ID" value="MDR6592476.1"/>
    <property type="molecule type" value="Genomic_DNA"/>
</dbReference>
<sequence>MVAVLIRVVAVPSGARRCDGKGVDSLKAPSRQGDRSPPQGHGRDRLLAVTTESAPEPNVLQSHRSDGKARGVDASAGMARSDGEDVSSAAASLASEIKRRRVEAGLSQPQLARRIGYTRQYVSYAERVRANLPSLEIVRAIDSALEAGGVLVALRGRAKEEQNRVRRAAGRRGHDGTGVGGDVDRREFLGAAAGVALGASDVFRSSSGGVGGGDVDRLVARTARLRRLDNYLGGRDTYRLYASELEGTMSFVRQARCTGAIRKRLVGWWPSRRS</sequence>
<dbReference type="PROSITE" id="PS50943">
    <property type="entry name" value="HTH_CROC1"/>
    <property type="match status" value="1"/>
</dbReference>
<evidence type="ECO:0000259" key="2">
    <source>
        <dbReference type="PROSITE" id="PS50943"/>
    </source>
</evidence>